<dbReference type="EMBL" id="JAWDJX010000043">
    <property type="protein sequence ID" value="KAK3048969.1"/>
    <property type="molecule type" value="Genomic_DNA"/>
</dbReference>
<dbReference type="SUPFAM" id="SSF53474">
    <property type="entry name" value="alpha/beta-Hydrolases"/>
    <property type="match status" value="1"/>
</dbReference>
<dbReference type="InterPro" id="IPR029058">
    <property type="entry name" value="AB_hydrolase_fold"/>
</dbReference>
<dbReference type="Proteomes" id="UP001271007">
    <property type="component" value="Unassembled WGS sequence"/>
</dbReference>
<sequence>MAALGSFRDIFATNPTSEFEEFSLKLSNGATLTGISYIPAQRGVAGSATRPLVVGIHGASCSAYVYDVSPEYTASKYSMLSNVPFLAFNRPNYLGSSGRLVDRSSEASATPQFEAKEGEALVQEEARWYHELIFPALWEEFAVPNHCSSIVTTSHSMAVPPTIIASGLYSASRPSEGYVWAGMVLSGFAEVNNNTFLSVSGNLATNEYTPDQLPYGQDSKIHTPPYLERDKQELMLGPPGLCDNDLRPLIWKQQTPLLQQEVFDMFGIWIQEKARYKAAVKIPVLNGLGEFDYIWNGTKENADSFCSDFTSCPRLESAVVEGAPHAIELSRAGGGWWMRVFGWAIEVGIGNAMRSSKPPKYD</sequence>
<organism evidence="1 2">
    <name type="scientific">Extremus antarcticus</name>
    <dbReference type="NCBI Taxonomy" id="702011"/>
    <lineage>
        <taxon>Eukaryota</taxon>
        <taxon>Fungi</taxon>
        <taxon>Dikarya</taxon>
        <taxon>Ascomycota</taxon>
        <taxon>Pezizomycotina</taxon>
        <taxon>Dothideomycetes</taxon>
        <taxon>Dothideomycetidae</taxon>
        <taxon>Mycosphaerellales</taxon>
        <taxon>Extremaceae</taxon>
        <taxon>Extremus</taxon>
    </lineage>
</organism>
<reference evidence="1" key="1">
    <citation type="submission" date="2023-04" db="EMBL/GenBank/DDBJ databases">
        <title>Black Yeasts Isolated from many extreme environments.</title>
        <authorList>
            <person name="Coleine C."/>
            <person name="Stajich J.E."/>
            <person name="Selbmann L."/>
        </authorList>
    </citation>
    <scope>NUCLEOTIDE SEQUENCE</scope>
    <source>
        <strain evidence="1">CCFEE 5312</strain>
    </source>
</reference>
<evidence type="ECO:0000313" key="2">
    <source>
        <dbReference type="Proteomes" id="UP001271007"/>
    </source>
</evidence>
<accession>A0AAJ0DF59</accession>
<dbReference type="AlphaFoldDB" id="A0AAJ0DF59"/>
<evidence type="ECO:0000313" key="1">
    <source>
        <dbReference type="EMBL" id="KAK3048969.1"/>
    </source>
</evidence>
<proteinExistence type="predicted"/>
<evidence type="ECO:0008006" key="3">
    <source>
        <dbReference type="Google" id="ProtNLM"/>
    </source>
</evidence>
<protein>
    <recommendedName>
        <fullName evidence="3">AB hydrolase-1 domain-containing protein</fullName>
    </recommendedName>
</protein>
<keyword evidence="2" id="KW-1185">Reference proteome</keyword>
<name>A0AAJ0DF59_9PEZI</name>
<gene>
    <name evidence="1" type="ORF">LTR09_009623</name>
</gene>
<comment type="caution">
    <text evidence="1">The sequence shown here is derived from an EMBL/GenBank/DDBJ whole genome shotgun (WGS) entry which is preliminary data.</text>
</comment>